<organism evidence="1 2">
    <name type="scientific">Geosporobacter ferrireducens</name>
    <dbReference type="NCBI Taxonomy" id="1424294"/>
    <lineage>
        <taxon>Bacteria</taxon>
        <taxon>Bacillati</taxon>
        <taxon>Bacillota</taxon>
        <taxon>Clostridia</taxon>
        <taxon>Peptostreptococcales</taxon>
        <taxon>Thermotaleaceae</taxon>
        <taxon>Geosporobacter</taxon>
    </lineage>
</organism>
<dbReference type="EMBL" id="CP017269">
    <property type="protein sequence ID" value="AOT73016.1"/>
    <property type="molecule type" value="Genomic_DNA"/>
</dbReference>
<dbReference type="Gene3D" id="1.20.1270.360">
    <property type="match status" value="1"/>
</dbReference>
<dbReference type="PANTHER" id="PTHR37310:SF1">
    <property type="entry name" value="CYTOPLASMIC PROTEIN"/>
    <property type="match status" value="1"/>
</dbReference>
<dbReference type="OrthoDB" id="5396211at2"/>
<dbReference type="PANTHER" id="PTHR37310">
    <property type="entry name" value="CYTOPLASMIC PROTEIN-RELATED"/>
    <property type="match status" value="1"/>
</dbReference>
<reference evidence="1 2" key="1">
    <citation type="submission" date="2016-09" db="EMBL/GenBank/DDBJ databases">
        <title>Genomic analysis reveals versatility of anaerobic energy metabolism of Geosporobacter ferrireducens IRF9 of phylum Firmicutes.</title>
        <authorList>
            <person name="Kim S.-J."/>
        </authorList>
    </citation>
    <scope>NUCLEOTIDE SEQUENCE [LARGE SCALE GENOMIC DNA]</scope>
    <source>
        <strain evidence="1 2">IRF9</strain>
    </source>
</reference>
<keyword evidence="2" id="KW-1185">Reference proteome</keyword>
<name>A0A1D8GQ08_9FIRM</name>
<accession>A0A1D8GQ08</accession>
<dbReference type="Pfam" id="PF03860">
    <property type="entry name" value="Csp"/>
    <property type="match status" value="1"/>
</dbReference>
<proteinExistence type="predicted"/>
<evidence type="ECO:0000313" key="1">
    <source>
        <dbReference type="EMBL" id="AOT73016.1"/>
    </source>
</evidence>
<dbReference type="KEGG" id="gfe:Gferi_06190"/>
<dbReference type="InterPro" id="IPR005560">
    <property type="entry name" value="Csp_YhjQ"/>
</dbReference>
<protein>
    <submittedName>
        <fullName evidence="1">Ferredoxin</fullName>
    </submittedName>
</protein>
<gene>
    <name evidence="1" type="ORF">Gferi_06190</name>
</gene>
<dbReference type="InterPro" id="IPR044543">
    <property type="entry name" value="YHJQ-like"/>
</dbReference>
<sequence>MVETIQNCEAVCEHMTTHLKHRYDIHYRVRQLQFLRDCADICGLTAKFIARNSCFAKQAATLCAYICEVCGAECARFPDAESQSCAQICMHCARECRAFVIM</sequence>
<dbReference type="Proteomes" id="UP000095743">
    <property type="component" value="Chromosome"/>
</dbReference>
<dbReference type="AlphaFoldDB" id="A0A1D8GQ08"/>
<evidence type="ECO:0000313" key="2">
    <source>
        <dbReference type="Proteomes" id="UP000095743"/>
    </source>
</evidence>
<dbReference type="CDD" id="cd08026">
    <property type="entry name" value="DUF326"/>
    <property type="match status" value="1"/>
</dbReference>
<dbReference type="STRING" id="1424294.Gferi_06190"/>